<dbReference type="EMBL" id="FRXN01000003">
    <property type="protein sequence ID" value="SHO62637.1"/>
    <property type="molecule type" value="Genomic_DNA"/>
</dbReference>
<feature type="transmembrane region" description="Helical" evidence="1">
    <location>
        <begin position="115"/>
        <end position="141"/>
    </location>
</feature>
<dbReference type="STRING" id="1073327.SAMN04488108_2210"/>
<name>A0A1M7ZCN1_9BACT</name>
<evidence type="ECO:0000313" key="3">
    <source>
        <dbReference type="Proteomes" id="UP000184609"/>
    </source>
</evidence>
<feature type="transmembrane region" description="Helical" evidence="1">
    <location>
        <begin position="17"/>
        <end position="36"/>
    </location>
</feature>
<sequence>MLSFIHLIERNISGKKVLILFILTNLVYIAMLGVTIPNTMEYAKGMKLLDMIPTGYDWEYVNELFTNLGEEGRSVYLTNQIPLDMIYPLLFGASYCLLLGYFLKKLQKLKSPYSYLCLFPIIAGFSDYLENIGIIMMLKSFPEISEALVNITNTFSITKSVLTSLYFVILTIVLISFGIQAIKERTAKAS</sequence>
<feature type="transmembrane region" description="Helical" evidence="1">
    <location>
        <begin position="85"/>
        <end position="103"/>
    </location>
</feature>
<evidence type="ECO:0000313" key="2">
    <source>
        <dbReference type="EMBL" id="SHO62637.1"/>
    </source>
</evidence>
<organism evidence="2 3">
    <name type="scientific">Algoriphagus zhangzhouensis</name>
    <dbReference type="NCBI Taxonomy" id="1073327"/>
    <lineage>
        <taxon>Bacteria</taxon>
        <taxon>Pseudomonadati</taxon>
        <taxon>Bacteroidota</taxon>
        <taxon>Cytophagia</taxon>
        <taxon>Cytophagales</taxon>
        <taxon>Cyclobacteriaceae</taxon>
        <taxon>Algoriphagus</taxon>
    </lineage>
</organism>
<keyword evidence="1" id="KW-1133">Transmembrane helix</keyword>
<keyword evidence="3" id="KW-1185">Reference proteome</keyword>
<dbReference type="RefSeq" id="WP_073571872.1">
    <property type="nucleotide sequence ID" value="NZ_FRXN01000003.1"/>
</dbReference>
<protein>
    <submittedName>
        <fullName evidence="2">Uncharacterized protein</fullName>
    </submittedName>
</protein>
<dbReference type="OrthoDB" id="5198105at2"/>
<keyword evidence="1" id="KW-0472">Membrane</keyword>
<gene>
    <name evidence="2" type="ORF">SAMN04488108_2210</name>
</gene>
<dbReference type="Proteomes" id="UP000184609">
    <property type="component" value="Unassembled WGS sequence"/>
</dbReference>
<accession>A0A1M7ZCN1</accession>
<feature type="transmembrane region" description="Helical" evidence="1">
    <location>
        <begin position="161"/>
        <end position="182"/>
    </location>
</feature>
<evidence type="ECO:0000256" key="1">
    <source>
        <dbReference type="SAM" id="Phobius"/>
    </source>
</evidence>
<keyword evidence="1" id="KW-0812">Transmembrane</keyword>
<proteinExistence type="predicted"/>
<reference evidence="3" key="1">
    <citation type="submission" date="2016-12" db="EMBL/GenBank/DDBJ databases">
        <authorList>
            <person name="Varghese N."/>
            <person name="Submissions S."/>
        </authorList>
    </citation>
    <scope>NUCLEOTIDE SEQUENCE [LARGE SCALE GENOMIC DNA]</scope>
    <source>
        <strain evidence="3">DSM 25035</strain>
    </source>
</reference>
<dbReference type="AlphaFoldDB" id="A0A1M7ZCN1"/>